<comment type="similarity">
    <text evidence="3 7">Belongs to the MoeA family.</text>
</comment>
<evidence type="ECO:0000256" key="7">
    <source>
        <dbReference type="RuleBase" id="RU365090"/>
    </source>
</evidence>
<comment type="cofactor">
    <cofactor evidence="7">
        <name>Mg(2+)</name>
        <dbReference type="ChEBI" id="CHEBI:18420"/>
    </cofactor>
</comment>
<dbReference type="Pfam" id="PF03453">
    <property type="entry name" value="MoeA_N"/>
    <property type="match status" value="1"/>
</dbReference>
<dbReference type="InterPro" id="IPR005110">
    <property type="entry name" value="MoeA_linker/N"/>
</dbReference>
<dbReference type="SUPFAM" id="SSF53218">
    <property type="entry name" value="Molybdenum cofactor biosynthesis proteins"/>
    <property type="match status" value="1"/>
</dbReference>
<evidence type="ECO:0000256" key="6">
    <source>
        <dbReference type="ARBA" id="ARBA00047317"/>
    </source>
</evidence>
<evidence type="ECO:0000313" key="10">
    <source>
        <dbReference type="Proteomes" id="UP001317532"/>
    </source>
</evidence>
<dbReference type="PANTHER" id="PTHR10192:SF5">
    <property type="entry name" value="GEPHYRIN"/>
    <property type="match status" value="1"/>
</dbReference>
<keyword evidence="7" id="KW-0460">Magnesium</keyword>
<keyword evidence="5 7" id="KW-0501">Molybdenum cofactor biosynthesis</keyword>
<comment type="function">
    <text evidence="1 7">Catalyzes the insertion of molybdate into adenylated molybdopterin with the concomitant release of AMP.</text>
</comment>
<evidence type="ECO:0000256" key="5">
    <source>
        <dbReference type="ARBA" id="ARBA00023150"/>
    </source>
</evidence>
<evidence type="ECO:0000259" key="8">
    <source>
        <dbReference type="SMART" id="SM00852"/>
    </source>
</evidence>
<sequence>MRPGEGFDVERLREPAEAVAAYLAAVRPMPPGIERVALADAFGRVLAQDAVAEAFYPADARSTMDGFAVRSTDGTALRRIAGTIRMGAAPPGPVHVGEAMRIPTGGVLPPGADAVVPLENVRDDGESIAVDAAPAAGDSFTPRGDDMRPGDRIVGAGCRIAAPELSVLATLGIVDVPVFVRPRIAVVSTGDELVDAAEHPGTGQVRDSNRWAIAGSLLAMGCTVVHLPRAVDEEDAIAARIADGLAGADAVVLTGGSSVGARDHVPAAIARLGAPGIVVHGLKVKPGKPTVLAAIGARPVLGLPGNPTSALMILEAVAAPIVRALTGERHAAVRRIATVAAAPFGGRPGWTWYVPAAVGADGARPLVLRSSHTSLLARAGGYVVVGPESSRIESGAAVTVLGFGGR</sequence>
<evidence type="ECO:0000256" key="2">
    <source>
        <dbReference type="ARBA" id="ARBA00005046"/>
    </source>
</evidence>
<dbReference type="Pfam" id="PF00994">
    <property type="entry name" value="MoCF_biosynth"/>
    <property type="match status" value="1"/>
</dbReference>
<feature type="domain" description="MoaB/Mog" evidence="8">
    <location>
        <begin position="185"/>
        <end position="324"/>
    </location>
</feature>
<evidence type="ECO:0000256" key="1">
    <source>
        <dbReference type="ARBA" id="ARBA00002901"/>
    </source>
</evidence>
<dbReference type="GO" id="GO:0061599">
    <property type="term" value="F:molybdopterin molybdotransferase activity"/>
    <property type="evidence" value="ECO:0007669"/>
    <property type="project" value="UniProtKB-UniRule"/>
</dbReference>
<dbReference type="InterPro" id="IPR008284">
    <property type="entry name" value="MoCF_biosynth_CS"/>
</dbReference>
<dbReference type="NCBIfam" id="TIGR00177">
    <property type="entry name" value="molyb_syn"/>
    <property type="match status" value="1"/>
</dbReference>
<dbReference type="InterPro" id="IPR036688">
    <property type="entry name" value="MoeA_C_domain_IV_sf"/>
</dbReference>
<evidence type="ECO:0000256" key="3">
    <source>
        <dbReference type="ARBA" id="ARBA00010763"/>
    </source>
</evidence>
<reference evidence="9 10" key="1">
    <citation type="journal article" date="2022" name="ISME Commun">
        <title>Vulcanimicrobium alpinus gen. nov. sp. nov., the first cultivated representative of the candidate phylum 'Eremiobacterota', is a metabolically versatile aerobic anoxygenic phototroph.</title>
        <authorList>
            <person name="Yabe S."/>
            <person name="Muto K."/>
            <person name="Abe K."/>
            <person name="Yokota A."/>
            <person name="Staudigel H."/>
            <person name="Tebo B.M."/>
        </authorList>
    </citation>
    <scope>NUCLEOTIDE SEQUENCE [LARGE SCALE GENOMIC DNA]</scope>
    <source>
        <strain evidence="9 10">WC8-2</strain>
    </source>
</reference>
<dbReference type="InterPro" id="IPR038987">
    <property type="entry name" value="MoeA-like"/>
</dbReference>
<dbReference type="GO" id="GO:0005829">
    <property type="term" value="C:cytosol"/>
    <property type="evidence" value="ECO:0007669"/>
    <property type="project" value="TreeGrafter"/>
</dbReference>
<name>A0AAN1XZA5_UNVUL</name>
<proteinExistence type="inferred from homology"/>
<dbReference type="SMART" id="SM00852">
    <property type="entry name" value="MoCF_biosynth"/>
    <property type="match status" value="1"/>
</dbReference>
<comment type="catalytic activity">
    <reaction evidence="6">
        <text>adenylyl-molybdopterin + molybdate = Mo-molybdopterin + AMP + H(+)</text>
        <dbReference type="Rhea" id="RHEA:35047"/>
        <dbReference type="ChEBI" id="CHEBI:15378"/>
        <dbReference type="ChEBI" id="CHEBI:36264"/>
        <dbReference type="ChEBI" id="CHEBI:62727"/>
        <dbReference type="ChEBI" id="CHEBI:71302"/>
        <dbReference type="ChEBI" id="CHEBI:456215"/>
        <dbReference type="EC" id="2.10.1.1"/>
    </reaction>
</comment>
<protein>
    <recommendedName>
        <fullName evidence="7">Molybdopterin molybdenumtransferase</fullName>
        <ecNumber evidence="7">2.10.1.1</ecNumber>
    </recommendedName>
</protein>
<dbReference type="GO" id="GO:0006777">
    <property type="term" value="P:Mo-molybdopterin cofactor biosynthetic process"/>
    <property type="evidence" value="ECO:0007669"/>
    <property type="project" value="UniProtKB-UniRule"/>
</dbReference>
<dbReference type="Gene3D" id="3.40.980.10">
    <property type="entry name" value="MoaB/Mog-like domain"/>
    <property type="match status" value="1"/>
</dbReference>
<dbReference type="GO" id="GO:0046872">
    <property type="term" value="F:metal ion binding"/>
    <property type="evidence" value="ECO:0007669"/>
    <property type="project" value="UniProtKB-UniRule"/>
</dbReference>
<comment type="pathway">
    <text evidence="2 7">Cofactor biosynthesis; molybdopterin biosynthesis.</text>
</comment>
<dbReference type="PROSITE" id="PS01079">
    <property type="entry name" value="MOCF_BIOSYNTHESIS_2"/>
    <property type="match status" value="1"/>
</dbReference>
<dbReference type="AlphaFoldDB" id="A0AAN1XZA5"/>
<dbReference type="InterPro" id="IPR036135">
    <property type="entry name" value="MoeA_linker/N_sf"/>
</dbReference>
<dbReference type="SUPFAM" id="SSF63882">
    <property type="entry name" value="MoeA N-terminal region -like"/>
    <property type="match status" value="1"/>
</dbReference>
<organism evidence="9 10">
    <name type="scientific">Vulcanimicrobium alpinum</name>
    <dbReference type="NCBI Taxonomy" id="3016050"/>
    <lineage>
        <taxon>Bacteria</taxon>
        <taxon>Bacillati</taxon>
        <taxon>Vulcanimicrobiota</taxon>
        <taxon>Vulcanimicrobiia</taxon>
        <taxon>Vulcanimicrobiales</taxon>
        <taxon>Vulcanimicrobiaceae</taxon>
        <taxon>Vulcanimicrobium</taxon>
    </lineage>
</organism>
<keyword evidence="10" id="KW-1185">Reference proteome</keyword>
<dbReference type="SUPFAM" id="SSF63867">
    <property type="entry name" value="MoeA C-terminal domain-like"/>
    <property type="match status" value="1"/>
</dbReference>
<dbReference type="InterPro" id="IPR001453">
    <property type="entry name" value="MoaB/Mog_dom"/>
</dbReference>
<gene>
    <name evidence="9" type="ORF">WPS_23790</name>
</gene>
<dbReference type="EMBL" id="AP025523">
    <property type="protein sequence ID" value="BDE07103.1"/>
    <property type="molecule type" value="Genomic_DNA"/>
</dbReference>
<dbReference type="CDD" id="cd00887">
    <property type="entry name" value="MoeA"/>
    <property type="match status" value="1"/>
</dbReference>
<dbReference type="Gene3D" id="2.170.190.11">
    <property type="entry name" value="Molybdopterin biosynthesis moea protein, domain 3"/>
    <property type="match status" value="1"/>
</dbReference>
<dbReference type="Gene3D" id="3.90.105.10">
    <property type="entry name" value="Molybdopterin biosynthesis moea protein, domain 2"/>
    <property type="match status" value="1"/>
</dbReference>
<keyword evidence="7" id="KW-0808">Transferase</keyword>
<dbReference type="InterPro" id="IPR036425">
    <property type="entry name" value="MoaB/Mog-like_dom_sf"/>
</dbReference>
<dbReference type="Proteomes" id="UP001317532">
    <property type="component" value="Chromosome"/>
</dbReference>
<dbReference type="KEGG" id="vab:WPS_23790"/>
<keyword evidence="7" id="KW-0479">Metal-binding</keyword>
<dbReference type="Gene3D" id="2.40.340.10">
    <property type="entry name" value="MoeA, C-terminal, domain IV"/>
    <property type="match status" value="1"/>
</dbReference>
<dbReference type="PANTHER" id="PTHR10192">
    <property type="entry name" value="MOLYBDOPTERIN BIOSYNTHESIS PROTEIN"/>
    <property type="match status" value="1"/>
</dbReference>
<keyword evidence="4 7" id="KW-0500">Molybdenum</keyword>
<accession>A0AAN1XZA5</accession>
<evidence type="ECO:0000256" key="4">
    <source>
        <dbReference type="ARBA" id="ARBA00022505"/>
    </source>
</evidence>
<evidence type="ECO:0000313" key="9">
    <source>
        <dbReference type="EMBL" id="BDE07103.1"/>
    </source>
</evidence>
<dbReference type="EC" id="2.10.1.1" evidence="7"/>